<gene>
    <name evidence="2" type="ORF">HanXRQr2_Chr17g0823801</name>
</gene>
<dbReference type="Gramene" id="mRNA:HanXRQr2_Chr17g0823801">
    <property type="protein sequence ID" value="CDS:HanXRQr2_Chr17g0823801.1"/>
    <property type="gene ID" value="HanXRQr2_Chr17g0823801"/>
</dbReference>
<accession>A0A9K3DM51</accession>
<protein>
    <recommendedName>
        <fullName evidence="4">Secreted protein</fullName>
    </recommendedName>
</protein>
<keyword evidence="1" id="KW-0732">Signal</keyword>
<reference evidence="2" key="2">
    <citation type="submission" date="2020-06" db="EMBL/GenBank/DDBJ databases">
        <title>Helianthus annuus Genome sequencing and assembly Release 2.</title>
        <authorList>
            <person name="Gouzy J."/>
            <person name="Langlade N."/>
            <person name="Munos S."/>
        </authorList>
    </citation>
    <scope>NUCLEOTIDE SEQUENCE</scope>
    <source>
        <tissue evidence="2">Leaves</tissue>
    </source>
</reference>
<feature type="chain" id="PRO_5039943573" description="Secreted protein" evidence="1">
    <location>
        <begin position="22"/>
        <end position="106"/>
    </location>
</feature>
<organism evidence="2 3">
    <name type="scientific">Helianthus annuus</name>
    <name type="common">Common sunflower</name>
    <dbReference type="NCBI Taxonomy" id="4232"/>
    <lineage>
        <taxon>Eukaryota</taxon>
        <taxon>Viridiplantae</taxon>
        <taxon>Streptophyta</taxon>
        <taxon>Embryophyta</taxon>
        <taxon>Tracheophyta</taxon>
        <taxon>Spermatophyta</taxon>
        <taxon>Magnoliopsida</taxon>
        <taxon>eudicotyledons</taxon>
        <taxon>Gunneridae</taxon>
        <taxon>Pentapetalae</taxon>
        <taxon>asterids</taxon>
        <taxon>campanulids</taxon>
        <taxon>Asterales</taxon>
        <taxon>Asteraceae</taxon>
        <taxon>Asteroideae</taxon>
        <taxon>Heliantheae alliance</taxon>
        <taxon>Heliantheae</taxon>
        <taxon>Helianthus</taxon>
    </lineage>
</organism>
<evidence type="ECO:0008006" key="4">
    <source>
        <dbReference type="Google" id="ProtNLM"/>
    </source>
</evidence>
<reference evidence="2" key="1">
    <citation type="journal article" date="2017" name="Nature">
        <title>The sunflower genome provides insights into oil metabolism, flowering and Asterid evolution.</title>
        <authorList>
            <person name="Badouin H."/>
            <person name="Gouzy J."/>
            <person name="Grassa C.J."/>
            <person name="Murat F."/>
            <person name="Staton S.E."/>
            <person name="Cottret L."/>
            <person name="Lelandais-Briere C."/>
            <person name="Owens G.L."/>
            <person name="Carrere S."/>
            <person name="Mayjonade B."/>
            <person name="Legrand L."/>
            <person name="Gill N."/>
            <person name="Kane N.C."/>
            <person name="Bowers J.E."/>
            <person name="Hubner S."/>
            <person name="Bellec A."/>
            <person name="Berard A."/>
            <person name="Berges H."/>
            <person name="Blanchet N."/>
            <person name="Boniface M.C."/>
            <person name="Brunel D."/>
            <person name="Catrice O."/>
            <person name="Chaidir N."/>
            <person name="Claudel C."/>
            <person name="Donnadieu C."/>
            <person name="Faraut T."/>
            <person name="Fievet G."/>
            <person name="Helmstetter N."/>
            <person name="King M."/>
            <person name="Knapp S.J."/>
            <person name="Lai Z."/>
            <person name="Le Paslier M.C."/>
            <person name="Lippi Y."/>
            <person name="Lorenzon L."/>
            <person name="Mandel J.R."/>
            <person name="Marage G."/>
            <person name="Marchand G."/>
            <person name="Marquand E."/>
            <person name="Bret-Mestries E."/>
            <person name="Morien E."/>
            <person name="Nambeesan S."/>
            <person name="Nguyen T."/>
            <person name="Pegot-Espagnet P."/>
            <person name="Pouilly N."/>
            <person name="Raftis F."/>
            <person name="Sallet E."/>
            <person name="Schiex T."/>
            <person name="Thomas J."/>
            <person name="Vandecasteele C."/>
            <person name="Vares D."/>
            <person name="Vear F."/>
            <person name="Vautrin S."/>
            <person name="Crespi M."/>
            <person name="Mangin B."/>
            <person name="Burke J.M."/>
            <person name="Salse J."/>
            <person name="Munos S."/>
            <person name="Vincourt P."/>
            <person name="Rieseberg L.H."/>
            <person name="Langlade N.B."/>
        </authorList>
    </citation>
    <scope>NUCLEOTIDE SEQUENCE</scope>
    <source>
        <tissue evidence="2">Leaves</tissue>
    </source>
</reference>
<dbReference type="AlphaFoldDB" id="A0A9K3DM51"/>
<evidence type="ECO:0000313" key="3">
    <source>
        <dbReference type="Proteomes" id="UP000215914"/>
    </source>
</evidence>
<name>A0A9K3DM51_HELAN</name>
<evidence type="ECO:0000313" key="2">
    <source>
        <dbReference type="EMBL" id="KAF5757203.1"/>
    </source>
</evidence>
<sequence>MVLAASIKVLFFLSTTPFCSGVLEMLYCLTIPFFTQKASNSLFLNSVPLSLLKLFTGRSNCFSTCVTKSCKMPAVSSLKCKKKVHVNLEKSSTITKQYLFFLRLMT</sequence>
<keyword evidence="3" id="KW-1185">Reference proteome</keyword>
<dbReference type="Proteomes" id="UP000215914">
    <property type="component" value="Unassembled WGS sequence"/>
</dbReference>
<proteinExistence type="predicted"/>
<feature type="signal peptide" evidence="1">
    <location>
        <begin position="1"/>
        <end position="21"/>
    </location>
</feature>
<dbReference type="EMBL" id="MNCJ02000332">
    <property type="protein sequence ID" value="KAF5757203.1"/>
    <property type="molecule type" value="Genomic_DNA"/>
</dbReference>
<comment type="caution">
    <text evidence="2">The sequence shown here is derived from an EMBL/GenBank/DDBJ whole genome shotgun (WGS) entry which is preliminary data.</text>
</comment>
<evidence type="ECO:0000256" key="1">
    <source>
        <dbReference type="SAM" id="SignalP"/>
    </source>
</evidence>